<dbReference type="Pfam" id="PF12833">
    <property type="entry name" value="HTH_18"/>
    <property type="match status" value="1"/>
</dbReference>
<dbReference type="PROSITE" id="PS00041">
    <property type="entry name" value="HTH_ARAC_FAMILY_1"/>
    <property type="match status" value="1"/>
</dbReference>
<dbReference type="SMART" id="SM00342">
    <property type="entry name" value="HTH_ARAC"/>
    <property type="match status" value="1"/>
</dbReference>
<sequence>MTETPEQPTKTTESIELLLSSVALGTELHFESGLCGAWSIQAKQPEKVGFHVLSQGECWFGVTGNEHSKQRLQAGDVVFVNQGVSHFLSQHALPTDMDLQQLAQHCIAEHDQQGIVCYELQDQGESNQLVFQLLPPWLVVPAGQQTEQLAQLLQMVRTETQQRKPGYRTVLQRLSEILAVQLLRQVIQTTHHSPGLFAALQDRALAPVVAAILANPGHDWSVEAMAEQAHLSVSAFAERCVKTTALSPKKLLDAIRLQRAKYLLRSSTLAVESIAWAIGYQSVTAFGRFFKRYLGCTAQAFREQR</sequence>
<keyword evidence="1" id="KW-0805">Transcription regulation</keyword>
<evidence type="ECO:0000259" key="4">
    <source>
        <dbReference type="PROSITE" id="PS01124"/>
    </source>
</evidence>
<dbReference type="InterPro" id="IPR018062">
    <property type="entry name" value="HTH_AraC-typ_CS"/>
</dbReference>
<dbReference type="SUPFAM" id="SSF46689">
    <property type="entry name" value="Homeodomain-like"/>
    <property type="match status" value="1"/>
</dbReference>
<organism evidence="5 6">
    <name type="scientific">Pseudidiomarina homiensis</name>
    <dbReference type="NCBI Taxonomy" id="364198"/>
    <lineage>
        <taxon>Bacteria</taxon>
        <taxon>Pseudomonadati</taxon>
        <taxon>Pseudomonadota</taxon>
        <taxon>Gammaproteobacteria</taxon>
        <taxon>Alteromonadales</taxon>
        <taxon>Idiomarinaceae</taxon>
        <taxon>Pseudidiomarina</taxon>
    </lineage>
</organism>
<dbReference type="AlphaFoldDB" id="A0A432Y777"/>
<evidence type="ECO:0000256" key="1">
    <source>
        <dbReference type="ARBA" id="ARBA00023015"/>
    </source>
</evidence>
<evidence type="ECO:0000256" key="2">
    <source>
        <dbReference type="ARBA" id="ARBA00023125"/>
    </source>
</evidence>
<dbReference type="InterPro" id="IPR009057">
    <property type="entry name" value="Homeodomain-like_sf"/>
</dbReference>
<dbReference type="GO" id="GO:0043565">
    <property type="term" value="F:sequence-specific DNA binding"/>
    <property type="evidence" value="ECO:0007669"/>
    <property type="project" value="InterPro"/>
</dbReference>
<dbReference type="PANTHER" id="PTHR46796:SF7">
    <property type="entry name" value="ARAC FAMILY TRANSCRIPTIONAL REGULATOR"/>
    <property type="match status" value="1"/>
</dbReference>
<reference evidence="6" key="1">
    <citation type="journal article" date="2018" name="Front. Microbiol.">
        <title>Genome-Based Analysis Reveals the Taxonomy and Diversity of the Family Idiomarinaceae.</title>
        <authorList>
            <person name="Liu Y."/>
            <person name="Lai Q."/>
            <person name="Shao Z."/>
        </authorList>
    </citation>
    <scope>NUCLEOTIDE SEQUENCE [LARGE SCALE GENOMIC DNA]</scope>
    <source>
        <strain evidence="6">PO-M2</strain>
    </source>
</reference>
<dbReference type="InterPro" id="IPR050204">
    <property type="entry name" value="AraC_XylS_family_regulators"/>
</dbReference>
<keyword evidence="3" id="KW-0804">Transcription</keyword>
<dbReference type="PANTHER" id="PTHR46796">
    <property type="entry name" value="HTH-TYPE TRANSCRIPTIONAL ACTIVATOR RHAS-RELATED"/>
    <property type="match status" value="1"/>
</dbReference>
<proteinExistence type="predicted"/>
<name>A0A432Y777_9GAMM</name>
<evidence type="ECO:0000313" key="6">
    <source>
        <dbReference type="Proteomes" id="UP000287649"/>
    </source>
</evidence>
<accession>A0A432Y777</accession>
<dbReference type="Gene3D" id="1.10.10.60">
    <property type="entry name" value="Homeodomain-like"/>
    <property type="match status" value="1"/>
</dbReference>
<dbReference type="Proteomes" id="UP000287649">
    <property type="component" value="Unassembled WGS sequence"/>
</dbReference>
<comment type="caution">
    <text evidence="5">The sequence shown here is derived from an EMBL/GenBank/DDBJ whole genome shotgun (WGS) entry which is preliminary data.</text>
</comment>
<evidence type="ECO:0000313" key="5">
    <source>
        <dbReference type="EMBL" id="RUO56835.1"/>
    </source>
</evidence>
<dbReference type="InterPro" id="IPR018060">
    <property type="entry name" value="HTH_AraC"/>
</dbReference>
<dbReference type="Pfam" id="PF12852">
    <property type="entry name" value="Cupin_6"/>
    <property type="match status" value="1"/>
</dbReference>
<dbReference type="EMBL" id="PIPX01000001">
    <property type="protein sequence ID" value="RUO56835.1"/>
    <property type="molecule type" value="Genomic_DNA"/>
</dbReference>
<evidence type="ECO:0000256" key="3">
    <source>
        <dbReference type="ARBA" id="ARBA00023163"/>
    </source>
</evidence>
<keyword evidence="6" id="KW-1185">Reference proteome</keyword>
<gene>
    <name evidence="5" type="ORF">CWI70_08905</name>
</gene>
<dbReference type="PROSITE" id="PS01124">
    <property type="entry name" value="HTH_ARAC_FAMILY_2"/>
    <property type="match status" value="1"/>
</dbReference>
<keyword evidence="2" id="KW-0238">DNA-binding</keyword>
<dbReference type="GO" id="GO:0003700">
    <property type="term" value="F:DNA-binding transcription factor activity"/>
    <property type="evidence" value="ECO:0007669"/>
    <property type="project" value="InterPro"/>
</dbReference>
<dbReference type="InterPro" id="IPR032783">
    <property type="entry name" value="AraC_lig"/>
</dbReference>
<feature type="domain" description="HTH araC/xylS-type" evidence="4">
    <location>
        <begin position="206"/>
        <end position="304"/>
    </location>
</feature>
<dbReference type="OrthoDB" id="9783876at2"/>
<protein>
    <recommendedName>
        <fullName evidence="4">HTH araC/xylS-type domain-containing protein</fullName>
    </recommendedName>
</protein>
<dbReference type="RefSeq" id="WP_126772466.1">
    <property type="nucleotide sequence ID" value="NZ_JANQBU010000001.1"/>
</dbReference>